<feature type="compositionally biased region" description="Basic and acidic residues" evidence="1">
    <location>
        <begin position="12"/>
        <end position="21"/>
    </location>
</feature>
<evidence type="ECO:0000256" key="1">
    <source>
        <dbReference type="SAM" id="MobiDB-lite"/>
    </source>
</evidence>
<gene>
    <name evidence="2" type="ORF">NDU88_005871</name>
</gene>
<evidence type="ECO:0000313" key="2">
    <source>
        <dbReference type="EMBL" id="KAJ1218288.1"/>
    </source>
</evidence>
<feature type="compositionally biased region" description="Basic and acidic residues" evidence="1">
    <location>
        <begin position="78"/>
        <end position="88"/>
    </location>
</feature>
<feature type="compositionally biased region" description="Basic residues" evidence="1">
    <location>
        <begin position="62"/>
        <end position="71"/>
    </location>
</feature>
<comment type="caution">
    <text evidence="2">The sequence shown here is derived from an EMBL/GenBank/DDBJ whole genome shotgun (WGS) entry which is preliminary data.</text>
</comment>
<proteinExistence type="predicted"/>
<dbReference type="Proteomes" id="UP001066276">
    <property type="component" value="Chromosome 1_1"/>
</dbReference>
<name>A0AAV7X0T1_PLEWA</name>
<evidence type="ECO:0000313" key="3">
    <source>
        <dbReference type="Proteomes" id="UP001066276"/>
    </source>
</evidence>
<feature type="region of interest" description="Disordered" evidence="1">
    <location>
        <begin position="1"/>
        <end position="155"/>
    </location>
</feature>
<protein>
    <submittedName>
        <fullName evidence="2">Uncharacterized protein</fullName>
    </submittedName>
</protein>
<feature type="compositionally biased region" description="Polar residues" evidence="1">
    <location>
        <begin position="23"/>
        <end position="36"/>
    </location>
</feature>
<sequence length="155" mass="17720">MVSKRRPSGPDSRPDRKDPKSRLPQTRNRHPQQATTVGPKARKPHLTDNPNRHYPALDIGRDKRRTHKGRGKSVPPAEKNKRQQREQDPGQQTPKLKTRKKALNLRGKPCERAVQLQRRNQIGDQHTPRPGATPSQELRDQTRKPTTPGNEVGRD</sequence>
<accession>A0AAV7X0T1</accession>
<reference evidence="2" key="1">
    <citation type="journal article" date="2022" name="bioRxiv">
        <title>Sequencing and chromosome-scale assembly of the giantPleurodeles waltlgenome.</title>
        <authorList>
            <person name="Brown T."/>
            <person name="Elewa A."/>
            <person name="Iarovenko S."/>
            <person name="Subramanian E."/>
            <person name="Araus A.J."/>
            <person name="Petzold A."/>
            <person name="Susuki M."/>
            <person name="Suzuki K.-i.T."/>
            <person name="Hayashi T."/>
            <person name="Toyoda A."/>
            <person name="Oliveira C."/>
            <person name="Osipova E."/>
            <person name="Leigh N.D."/>
            <person name="Simon A."/>
            <person name="Yun M.H."/>
        </authorList>
    </citation>
    <scope>NUCLEOTIDE SEQUENCE</scope>
    <source>
        <strain evidence="2">20211129_DDA</strain>
        <tissue evidence="2">Liver</tissue>
    </source>
</reference>
<dbReference type="AlphaFoldDB" id="A0AAV7X0T1"/>
<organism evidence="2 3">
    <name type="scientific">Pleurodeles waltl</name>
    <name type="common">Iberian ribbed newt</name>
    <dbReference type="NCBI Taxonomy" id="8319"/>
    <lineage>
        <taxon>Eukaryota</taxon>
        <taxon>Metazoa</taxon>
        <taxon>Chordata</taxon>
        <taxon>Craniata</taxon>
        <taxon>Vertebrata</taxon>
        <taxon>Euteleostomi</taxon>
        <taxon>Amphibia</taxon>
        <taxon>Batrachia</taxon>
        <taxon>Caudata</taxon>
        <taxon>Salamandroidea</taxon>
        <taxon>Salamandridae</taxon>
        <taxon>Pleurodelinae</taxon>
        <taxon>Pleurodeles</taxon>
    </lineage>
</organism>
<dbReference type="EMBL" id="JANPWB010000001">
    <property type="protein sequence ID" value="KAJ1218288.1"/>
    <property type="molecule type" value="Genomic_DNA"/>
</dbReference>
<keyword evidence="3" id="KW-1185">Reference proteome</keyword>